<dbReference type="EMBL" id="CP002394">
    <property type="protein sequence ID" value="ADU30299.1"/>
    <property type="molecule type" value="Genomic_DNA"/>
</dbReference>
<protein>
    <submittedName>
        <fullName evidence="1">Uncharacterized protein</fullName>
    </submittedName>
</protein>
<dbReference type="Proteomes" id="UP000001401">
    <property type="component" value="Chromosome"/>
</dbReference>
<proteinExistence type="predicted"/>
<gene>
    <name evidence="1" type="ordered locus">Bcell_2037</name>
</gene>
<dbReference type="HOGENOM" id="CLU_3354438_0_0_9"/>
<dbReference type="AlphaFoldDB" id="E6U0Y7"/>
<evidence type="ECO:0000313" key="2">
    <source>
        <dbReference type="Proteomes" id="UP000001401"/>
    </source>
</evidence>
<reference evidence="1 2" key="1">
    <citation type="submission" date="2010-12" db="EMBL/GenBank/DDBJ databases">
        <title>Complete sequence of Bacillus cellulosilyticus DSM 2522.</title>
        <authorList>
            <consortium name="US DOE Joint Genome Institute"/>
            <person name="Lucas S."/>
            <person name="Copeland A."/>
            <person name="Lapidus A."/>
            <person name="Cheng J.-F."/>
            <person name="Bruce D."/>
            <person name="Goodwin L."/>
            <person name="Pitluck S."/>
            <person name="Chertkov O."/>
            <person name="Detter J.C."/>
            <person name="Han C."/>
            <person name="Tapia R."/>
            <person name="Land M."/>
            <person name="Hauser L."/>
            <person name="Jeffries C."/>
            <person name="Kyrpides N."/>
            <person name="Ivanova N."/>
            <person name="Mikhailova N."/>
            <person name="Brumm P."/>
            <person name="Mead D."/>
            <person name="Woyke T."/>
        </authorList>
    </citation>
    <scope>NUCLEOTIDE SEQUENCE [LARGE SCALE GENOMIC DNA]</scope>
    <source>
        <strain evidence="2">ATCC 21833 / DSM 2522 / FERM P-1141 / JCM 9156 / N-4</strain>
    </source>
</reference>
<organism evidence="1 2">
    <name type="scientific">Evansella cellulosilytica (strain ATCC 21833 / DSM 2522 / FERM P-1141 / JCM 9156 / N-4)</name>
    <name type="common">Bacillus cellulosilyticus</name>
    <dbReference type="NCBI Taxonomy" id="649639"/>
    <lineage>
        <taxon>Bacteria</taxon>
        <taxon>Bacillati</taxon>
        <taxon>Bacillota</taxon>
        <taxon>Bacilli</taxon>
        <taxon>Bacillales</taxon>
        <taxon>Bacillaceae</taxon>
        <taxon>Evansella</taxon>
    </lineage>
</organism>
<sequence>MGEVDNLKSKKKKTILEIVNELKKEGIDVQLCQRKK</sequence>
<name>E6U0Y7_EVAC2</name>
<dbReference type="KEGG" id="bco:Bcell_2037"/>
<evidence type="ECO:0000313" key="1">
    <source>
        <dbReference type="EMBL" id="ADU30299.1"/>
    </source>
</evidence>
<accession>E6U0Y7</accession>
<keyword evidence="2" id="KW-1185">Reference proteome</keyword>